<proteinExistence type="inferred from homology"/>
<keyword evidence="7" id="KW-1185">Reference proteome</keyword>
<evidence type="ECO:0000259" key="4">
    <source>
        <dbReference type="Pfam" id="PF02055"/>
    </source>
</evidence>
<dbReference type="SMR" id="A2E3Y1"/>
<evidence type="ECO:0000256" key="2">
    <source>
        <dbReference type="ARBA" id="ARBA00022729"/>
    </source>
</evidence>
<dbReference type="OMA" id="PIMGDWF"/>
<dbReference type="VEuPathDB" id="TrichDB:TVAG_074640"/>
<evidence type="ECO:0000313" key="6">
    <source>
        <dbReference type="EMBL" id="EAY12636.1"/>
    </source>
</evidence>
<reference evidence="6" key="2">
    <citation type="journal article" date="2007" name="Science">
        <title>Draft genome sequence of the sexually transmitted pathogen Trichomonas vaginalis.</title>
        <authorList>
            <person name="Carlton J.M."/>
            <person name="Hirt R.P."/>
            <person name="Silva J.C."/>
            <person name="Delcher A.L."/>
            <person name="Schatz M."/>
            <person name="Zhao Q."/>
            <person name="Wortman J.R."/>
            <person name="Bidwell S.L."/>
            <person name="Alsmark U.C.M."/>
            <person name="Besteiro S."/>
            <person name="Sicheritz-Ponten T."/>
            <person name="Noel C.J."/>
            <person name="Dacks J.B."/>
            <person name="Foster P.G."/>
            <person name="Simillion C."/>
            <person name="Van de Peer Y."/>
            <person name="Miranda-Saavedra D."/>
            <person name="Barton G.J."/>
            <person name="Westrop G.D."/>
            <person name="Mueller S."/>
            <person name="Dessi D."/>
            <person name="Fiori P.L."/>
            <person name="Ren Q."/>
            <person name="Paulsen I."/>
            <person name="Zhang H."/>
            <person name="Bastida-Corcuera F.D."/>
            <person name="Simoes-Barbosa A."/>
            <person name="Brown M.T."/>
            <person name="Hayes R.D."/>
            <person name="Mukherjee M."/>
            <person name="Okumura C.Y."/>
            <person name="Schneider R."/>
            <person name="Smith A.J."/>
            <person name="Vanacova S."/>
            <person name="Villalvazo M."/>
            <person name="Haas B.J."/>
            <person name="Pertea M."/>
            <person name="Feldblyum T.V."/>
            <person name="Utterback T.R."/>
            <person name="Shu C.L."/>
            <person name="Osoegawa K."/>
            <person name="de Jong P.J."/>
            <person name="Hrdy I."/>
            <person name="Horvathova L."/>
            <person name="Zubacova Z."/>
            <person name="Dolezal P."/>
            <person name="Malik S.B."/>
            <person name="Logsdon J.M. Jr."/>
            <person name="Henze K."/>
            <person name="Gupta A."/>
            <person name="Wang C.C."/>
            <person name="Dunne R.L."/>
            <person name="Upcroft J.A."/>
            <person name="Upcroft P."/>
            <person name="White O."/>
            <person name="Salzberg S.L."/>
            <person name="Tang P."/>
            <person name="Chiu C.-H."/>
            <person name="Lee Y.-S."/>
            <person name="Embley T.M."/>
            <person name="Coombs G.H."/>
            <person name="Mottram J.C."/>
            <person name="Tachezy J."/>
            <person name="Fraser-Liggett C.M."/>
            <person name="Johnson P.J."/>
        </authorList>
    </citation>
    <scope>NUCLEOTIDE SEQUENCE [LARGE SCALE GENOMIC DNA]</scope>
    <source>
        <strain evidence="6">G3</strain>
    </source>
</reference>
<organism evidence="6 7">
    <name type="scientific">Trichomonas vaginalis (strain ATCC PRA-98 / G3)</name>
    <dbReference type="NCBI Taxonomy" id="412133"/>
    <lineage>
        <taxon>Eukaryota</taxon>
        <taxon>Metamonada</taxon>
        <taxon>Parabasalia</taxon>
        <taxon>Trichomonadida</taxon>
        <taxon>Trichomonadidae</taxon>
        <taxon>Trichomonas</taxon>
    </lineage>
</organism>
<evidence type="ECO:0000259" key="5">
    <source>
        <dbReference type="Pfam" id="PF17189"/>
    </source>
</evidence>
<dbReference type="GO" id="GO:0016020">
    <property type="term" value="C:membrane"/>
    <property type="evidence" value="ECO:0007669"/>
    <property type="project" value="GOC"/>
</dbReference>
<gene>
    <name evidence="6" type="ORF">TVAG_074640</name>
</gene>
<dbReference type="Pfam" id="PF02055">
    <property type="entry name" value="Glyco_hydro_30"/>
    <property type="match status" value="1"/>
</dbReference>
<dbReference type="PANTHER" id="PTHR11069">
    <property type="entry name" value="GLUCOSYLCERAMIDASE"/>
    <property type="match status" value="1"/>
</dbReference>
<dbReference type="InterPro" id="IPR013780">
    <property type="entry name" value="Glyco_hydro_b"/>
</dbReference>
<dbReference type="InterPro" id="IPR017853">
    <property type="entry name" value="GH"/>
</dbReference>
<reference evidence="6" key="1">
    <citation type="submission" date="2006-10" db="EMBL/GenBank/DDBJ databases">
        <authorList>
            <person name="Amadeo P."/>
            <person name="Zhao Q."/>
            <person name="Wortman J."/>
            <person name="Fraser-Liggett C."/>
            <person name="Carlton J."/>
        </authorList>
    </citation>
    <scope>NUCLEOTIDE SEQUENCE</scope>
    <source>
        <strain evidence="6">G3</strain>
    </source>
</reference>
<feature type="domain" description="Glycosyl hydrolase family 30 TIM-barrel" evidence="4">
    <location>
        <begin position="67"/>
        <end position="410"/>
    </location>
</feature>
<dbReference type="Gene3D" id="2.60.40.1180">
    <property type="entry name" value="Golgi alpha-mannosidase II"/>
    <property type="match status" value="1"/>
</dbReference>
<protein>
    <submittedName>
        <fullName evidence="6">O-Glycosyl hydrolase family 30 protein</fullName>
    </submittedName>
</protein>
<dbReference type="Pfam" id="PF17189">
    <property type="entry name" value="Glyco_hydro_30C"/>
    <property type="match status" value="1"/>
</dbReference>
<dbReference type="AlphaFoldDB" id="A2E3Y1"/>
<dbReference type="RefSeq" id="XP_001324859.1">
    <property type="nucleotide sequence ID" value="XM_001324824.1"/>
</dbReference>
<dbReference type="eggNOG" id="KOG2566">
    <property type="taxonomic scope" value="Eukaryota"/>
</dbReference>
<dbReference type="OrthoDB" id="2160638at2759"/>
<dbReference type="FunFam" id="3.20.20.80:FF:000487">
    <property type="entry name" value="Glucosylceramidase, putative"/>
    <property type="match status" value="1"/>
</dbReference>
<sequence>MLTSLCMSNLGPHREGFRGLPNADDVYAYTTTGDQSKLFEPSVISFNKVSGNNPTVVINPDSKFQTIDGFGAAITGSTAYNLNQMTQEARDKFLKDTFDPDTGMGYSFIRISIGCSDFSLKDFTDCDKEGIDNFALDSEDTDLIIPIIQQILKINPSVKIIATPWTPPIWMKVSDLFTLRRHNSFISGYLDPRLYQEYATYFVKYVQAMAKYNLHIYAITVQNEPLNKGNSASCFMGYKQQRDFIKTALGPQFAANNISTKIIIYDHNYNYDNIITQQHYPVHIYDDAEANKYIDGAAYHAYGGSNTEMDYVTSKYPNKNLYFTEMSIGEWNYDFQGDLMWNTREIGIGTLNKGSKCAIMWNLLLDTNHGPYRPKGCSNCYGAVDVKVPGYSELIYRSHYYDMAHLSKVIKPDSIRLGTTVSGSSNVYATSAINTNGYIGAVLLNDQDQDVTVSVQCGSHAFDVPMPKRSVVSVIWKQ</sequence>
<accession>A2E3Y1</accession>
<dbReference type="InParanoid" id="A2E3Y1"/>
<dbReference type="SUPFAM" id="SSF51445">
    <property type="entry name" value="(Trans)glycosidases"/>
    <property type="match status" value="1"/>
</dbReference>
<dbReference type="STRING" id="5722.A2E3Y1"/>
<dbReference type="VEuPathDB" id="TrichDB:TVAGG3_0147040"/>
<dbReference type="PRINTS" id="PR00843">
    <property type="entry name" value="GLHYDRLASE30"/>
</dbReference>
<dbReference type="InterPro" id="IPR033453">
    <property type="entry name" value="Glyco_hydro_30_TIM-barrel"/>
</dbReference>
<evidence type="ECO:0000256" key="1">
    <source>
        <dbReference type="ARBA" id="ARBA00005382"/>
    </source>
</evidence>
<dbReference type="EMBL" id="DS113298">
    <property type="protein sequence ID" value="EAY12636.1"/>
    <property type="molecule type" value="Genomic_DNA"/>
</dbReference>
<dbReference type="InterPro" id="IPR001139">
    <property type="entry name" value="Glyco_hydro_30"/>
</dbReference>
<comment type="similarity">
    <text evidence="1">Belongs to the glycosyl hydrolase 30 family.</text>
</comment>
<dbReference type="GO" id="GO:0006680">
    <property type="term" value="P:glucosylceramide catabolic process"/>
    <property type="evidence" value="ECO:0000318"/>
    <property type="project" value="GO_Central"/>
</dbReference>
<evidence type="ECO:0000256" key="3">
    <source>
        <dbReference type="ARBA" id="ARBA00022801"/>
    </source>
</evidence>
<dbReference type="PANTHER" id="PTHR11069:SF23">
    <property type="entry name" value="LYSOSOMAL ACID GLUCOSYLCERAMIDASE"/>
    <property type="match status" value="1"/>
</dbReference>
<feature type="domain" description="Glycosyl hydrolase family 30 beta sandwich" evidence="5">
    <location>
        <begin position="413"/>
        <end position="474"/>
    </location>
</feature>
<dbReference type="InterPro" id="IPR033452">
    <property type="entry name" value="GH30_C"/>
</dbReference>
<dbReference type="KEGG" id="tva:4770603"/>
<evidence type="ECO:0000313" key="7">
    <source>
        <dbReference type="Proteomes" id="UP000001542"/>
    </source>
</evidence>
<dbReference type="Gene3D" id="3.20.20.80">
    <property type="entry name" value="Glycosidases"/>
    <property type="match status" value="1"/>
</dbReference>
<dbReference type="Proteomes" id="UP000001542">
    <property type="component" value="Unassembled WGS sequence"/>
</dbReference>
<dbReference type="GO" id="GO:0004348">
    <property type="term" value="F:glucosylceramidase activity"/>
    <property type="evidence" value="ECO:0000318"/>
    <property type="project" value="GO_Central"/>
</dbReference>
<keyword evidence="2" id="KW-0732">Signal</keyword>
<name>A2E3Y1_TRIV3</name>
<keyword evidence="3 6" id="KW-0378">Hydrolase</keyword>